<dbReference type="CDD" id="cd12131">
    <property type="entry name" value="HGbI-like"/>
    <property type="match status" value="1"/>
</dbReference>
<evidence type="ECO:0000256" key="5">
    <source>
        <dbReference type="RuleBase" id="RU000356"/>
    </source>
</evidence>
<sequence>MSLKVELLEESFEKVKPEANEFVESFYTYLFTDNPDAKPLFEHTDMKKQKQMLLQSLVFTVENLKKPEELSNALKGLGARHVKYGALPAHYPLVGGALLKTFEQYLGDDWTPEVKQAWIDAYQAITDLMLSGADYDKAETQLS</sequence>
<dbReference type="PANTHER" id="PTHR43396">
    <property type="entry name" value="FLAVOHEMOPROTEIN"/>
    <property type="match status" value="1"/>
</dbReference>
<dbReference type="AlphaFoldDB" id="A0A1L9QLW8"/>
<proteinExistence type="inferred from homology"/>
<dbReference type="Gene3D" id="1.10.490.10">
    <property type="entry name" value="Globins"/>
    <property type="match status" value="1"/>
</dbReference>
<dbReference type="GO" id="GO:0019825">
    <property type="term" value="F:oxygen binding"/>
    <property type="evidence" value="ECO:0007669"/>
    <property type="project" value="InterPro"/>
</dbReference>
<organism evidence="7 8">
    <name type="scientific">Roseofilum reptotaenium AO1-A</name>
    <dbReference type="NCBI Taxonomy" id="1925591"/>
    <lineage>
        <taxon>Bacteria</taxon>
        <taxon>Bacillati</taxon>
        <taxon>Cyanobacteriota</taxon>
        <taxon>Cyanophyceae</taxon>
        <taxon>Desertifilales</taxon>
        <taxon>Desertifilaceae</taxon>
        <taxon>Roseofilum</taxon>
    </lineage>
</organism>
<protein>
    <submittedName>
        <fullName evidence="7">Flavohemoprotein</fullName>
    </submittedName>
</protein>
<keyword evidence="2 5" id="KW-0561">Oxygen transport</keyword>
<evidence type="ECO:0000256" key="1">
    <source>
        <dbReference type="ARBA" id="ARBA00022617"/>
    </source>
</evidence>
<dbReference type="InterPro" id="IPR009050">
    <property type="entry name" value="Globin-like_sf"/>
</dbReference>
<gene>
    <name evidence="7" type="ORF">BI308_20560</name>
</gene>
<feature type="domain" description="Globin" evidence="6">
    <location>
        <begin position="1"/>
        <end position="134"/>
    </location>
</feature>
<keyword evidence="8" id="KW-1185">Reference proteome</keyword>
<dbReference type="STRING" id="1925591.BI308_20560"/>
<dbReference type="GO" id="GO:0071949">
    <property type="term" value="F:FAD binding"/>
    <property type="evidence" value="ECO:0007669"/>
    <property type="project" value="TreeGrafter"/>
</dbReference>
<dbReference type="GO" id="GO:0046210">
    <property type="term" value="P:nitric oxide catabolic process"/>
    <property type="evidence" value="ECO:0007669"/>
    <property type="project" value="TreeGrafter"/>
</dbReference>
<dbReference type="EMBL" id="MLAW01000047">
    <property type="protein sequence ID" value="OJJ20693.1"/>
    <property type="molecule type" value="Genomic_DNA"/>
</dbReference>
<keyword evidence="3" id="KW-0479">Metal-binding</keyword>
<dbReference type="GO" id="GO:0005344">
    <property type="term" value="F:oxygen carrier activity"/>
    <property type="evidence" value="ECO:0007669"/>
    <property type="project" value="UniProtKB-KW"/>
</dbReference>
<dbReference type="InterPro" id="IPR000971">
    <property type="entry name" value="Globin"/>
</dbReference>
<reference evidence="7" key="1">
    <citation type="submission" date="2016-10" db="EMBL/GenBank/DDBJ databases">
        <title>CRISPR-Cas defence system in Roseofilum reptotaenium: evidence of a bacteriophage-cyanobacterium arms race in the coral black band disease.</title>
        <authorList>
            <person name="Buerger P."/>
            <person name="Wood-Charlson E.M."/>
            <person name="Weynberg K.D."/>
            <person name="Willis B."/>
            <person name="Van Oppen M.J."/>
        </authorList>
    </citation>
    <scope>NUCLEOTIDE SEQUENCE [LARGE SCALE GENOMIC DNA]</scope>
    <source>
        <strain evidence="7">AO1-A</strain>
    </source>
</reference>
<evidence type="ECO:0000313" key="7">
    <source>
        <dbReference type="EMBL" id="OJJ20693.1"/>
    </source>
</evidence>
<comment type="similarity">
    <text evidence="5">Belongs to the globin family.</text>
</comment>
<evidence type="ECO:0000256" key="3">
    <source>
        <dbReference type="ARBA" id="ARBA00022723"/>
    </source>
</evidence>
<evidence type="ECO:0000256" key="4">
    <source>
        <dbReference type="ARBA" id="ARBA00023004"/>
    </source>
</evidence>
<dbReference type="GO" id="GO:0020037">
    <property type="term" value="F:heme binding"/>
    <property type="evidence" value="ECO:0007669"/>
    <property type="project" value="InterPro"/>
</dbReference>
<name>A0A1L9QLW8_9CYAN</name>
<dbReference type="SUPFAM" id="SSF46458">
    <property type="entry name" value="Globin-like"/>
    <property type="match status" value="1"/>
</dbReference>
<dbReference type="GO" id="GO:0071500">
    <property type="term" value="P:cellular response to nitrosative stress"/>
    <property type="evidence" value="ECO:0007669"/>
    <property type="project" value="TreeGrafter"/>
</dbReference>
<dbReference type="Proteomes" id="UP000183940">
    <property type="component" value="Unassembled WGS sequence"/>
</dbReference>
<evidence type="ECO:0000256" key="2">
    <source>
        <dbReference type="ARBA" id="ARBA00022621"/>
    </source>
</evidence>
<evidence type="ECO:0000259" key="6">
    <source>
        <dbReference type="PROSITE" id="PS01033"/>
    </source>
</evidence>
<dbReference type="GO" id="GO:0008941">
    <property type="term" value="F:nitric oxide dioxygenase NAD(P)H activity"/>
    <property type="evidence" value="ECO:0007669"/>
    <property type="project" value="TreeGrafter"/>
</dbReference>
<dbReference type="GO" id="GO:0046872">
    <property type="term" value="F:metal ion binding"/>
    <property type="evidence" value="ECO:0007669"/>
    <property type="project" value="UniProtKB-KW"/>
</dbReference>
<keyword evidence="1 5" id="KW-0349">Heme</keyword>
<dbReference type="Pfam" id="PF00042">
    <property type="entry name" value="Globin"/>
    <property type="match status" value="1"/>
</dbReference>
<dbReference type="PROSITE" id="PS01033">
    <property type="entry name" value="GLOBIN"/>
    <property type="match status" value="1"/>
</dbReference>
<evidence type="ECO:0000313" key="8">
    <source>
        <dbReference type="Proteomes" id="UP000183940"/>
    </source>
</evidence>
<keyword evidence="4" id="KW-0408">Iron</keyword>
<dbReference type="InterPro" id="IPR012292">
    <property type="entry name" value="Globin/Proto"/>
</dbReference>
<comment type="caution">
    <text evidence="7">The sequence shown here is derived from an EMBL/GenBank/DDBJ whole genome shotgun (WGS) entry which is preliminary data.</text>
</comment>
<keyword evidence="5" id="KW-0813">Transport</keyword>
<accession>A0A1L9QLW8</accession>
<dbReference type="PRINTS" id="PR01907">
    <property type="entry name" value="WORMGLOBIN"/>
</dbReference>
<dbReference type="PANTHER" id="PTHR43396:SF3">
    <property type="entry name" value="FLAVOHEMOPROTEIN"/>
    <property type="match status" value="1"/>
</dbReference>